<dbReference type="Proteomes" id="UP000032141">
    <property type="component" value="Chromosome C6"/>
</dbReference>
<dbReference type="InterPro" id="IPR036879">
    <property type="entry name" value="TF_MADSbox_sf"/>
</dbReference>
<keyword evidence="4" id="KW-0804">Transcription</keyword>
<keyword evidence="2" id="KW-0805">Transcription regulation</keyword>
<sequence>EEIIGEKRNYSVQETFVFFVQGTSGYGLSPNTSKALAEAKAHTLVSRPVQPTVMLCNGNRGPKQMTPNYGFRTAAPAHVTQLFSKKIRRCTEPVRACSYEEGEVRDKTGLVPCLKKRHVVTRCELPLVFVPATDEYTCNKMFSLKFQTGLKLSHLSTSQASYFIYLCSSQAISICAFKLSVSAPSTLTKSSIVSVCPHTVLKKAFELSELCGVNVCIIWFDREGNLVKTCPENEEAKVRAMAERYSMLSEQERNKKSTNLSGFLNKKMMDDKKESLKKKDNKFSGKVSEFMDSLQSRFQTLQESLFLVDQQPKEASAVVSTDLSSNHPSTTTTSLSKFSILLYNHDNGDFTELANNSSGFEQPSSCNQGYGSNYLDLLLGEQQRMMMASCNNFDIPLPFSNTFHQFDHEFMQQTQPVQNESWDIWDNLLLSPLCISHKDTLLVEQKFWGVVNGIVVVRD</sequence>
<evidence type="ECO:0000256" key="1">
    <source>
        <dbReference type="ARBA" id="ARBA00004123"/>
    </source>
</evidence>
<dbReference type="SUPFAM" id="SSF55455">
    <property type="entry name" value="SRF-like"/>
    <property type="match status" value="1"/>
</dbReference>
<evidence type="ECO:0000313" key="8">
    <source>
        <dbReference type="Proteomes" id="UP000032141"/>
    </source>
</evidence>
<dbReference type="GO" id="GO:0003677">
    <property type="term" value="F:DNA binding"/>
    <property type="evidence" value="ECO:0007669"/>
    <property type="project" value="UniProtKB-KW"/>
</dbReference>
<dbReference type="GO" id="GO:0005634">
    <property type="term" value="C:nucleus"/>
    <property type="evidence" value="ECO:0007669"/>
    <property type="project" value="UniProtKB-SubCell"/>
</dbReference>
<keyword evidence="5" id="KW-0539">Nucleus</keyword>
<dbReference type="eggNOG" id="KOG0014">
    <property type="taxonomic scope" value="Eukaryota"/>
</dbReference>
<dbReference type="InterPro" id="IPR002100">
    <property type="entry name" value="TF_MADSbox"/>
</dbReference>
<proteinExistence type="predicted"/>
<reference evidence="7 8" key="1">
    <citation type="journal article" date="2014" name="Genome Biol.">
        <title>Transcriptome and methylome profiling reveals relics of genome dominance in the mesopolyploid Brassica oleracea.</title>
        <authorList>
            <person name="Parkin I.A."/>
            <person name="Koh C."/>
            <person name="Tang H."/>
            <person name="Robinson S.J."/>
            <person name="Kagale S."/>
            <person name="Clarke W.E."/>
            <person name="Town C.D."/>
            <person name="Nixon J."/>
            <person name="Krishnakumar V."/>
            <person name="Bidwell S.L."/>
            <person name="Denoeud F."/>
            <person name="Belcram H."/>
            <person name="Links M.G."/>
            <person name="Just J."/>
            <person name="Clarke C."/>
            <person name="Bender T."/>
            <person name="Huebert T."/>
            <person name="Mason A.S."/>
            <person name="Pires J.C."/>
            <person name="Barker G."/>
            <person name="Moore J."/>
            <person name="Walley P.G."/>
            <person name="Manoli S."/>
            <person name="Batley J."/>
            <person name="Edwards D."/>
            <person name="Nelson M.N."/>
            <person name="Wang X."/>
            <person name="Paterson A.H."/>
            <person name="King G."/>
            <person name="Bancroft I."/>
            <person name="Chalhoub B."/>
            <person name="Sharpe A.G."/>
        </authorList>
    </citation>
    <scope>NUCLEOTIDE SEQUENCE</scope>
    <source>
        <strain evidence="7 8">cv. TO1000</strain>
    </source>
</reference>
<evidence type="ECO:0000256" key="5">
    <source>
        <dbReference type="ARBA" id="ARBA00023242"/>
    </source>
</evidence>
<evidence type="ECO:0000256" key="4">
    <source>
        <dbReference type="ARBA" id="ARBA00023163"/>
    </source>
</evidence>
<dbReference type="EnsemblPlants" id="Bo6g014360.1">
    <property type="protein sequence ID" value="Bo6g014360.1"/>
    <property type="gene ID" value="Bo6g014360"/>
</dbReference>
<dbReference type="Gramene" id="Bo6g014360.1">
    <property type="protein sequence ID" value="Bo6g014360.1"/>
    <property type="gene ID" value="Bo6g014360"/>
</dbReference>
<keyword evidence="3" id="KW-0238">DNA-binding</keyword>
<accession>A0A0D3CP76</accession>
<keyword evidence="8" id="KW-1185">Reference proteome</keyword>
<protein>
    <recommendedName>
        <fullName evidence="6">MADS-box domain-containing protein</fullName>
    </recommendedName>
</protein>
<reference evidence="7" key="2">
    <citation type="submission" date="2015-03" db="UniProtKB">
        <authorList>
            <consortium name="EnsemblPlants"/>
        </authorList>
    </citation>
    <scope>IDENTIFICATION</scope>
</reference>
<organism evidence="7 8">
    <name type="scientific">Brassica oleracea var. oleracea</name>
    <dbReference type="NCBI Taxonomy" id="109376"/>
    <lineage>
        <taxon>Eukaryota</taxon>
        <taxon>Viridiplantae</taxon>
        <taxon>Streptophyta</taxon>
        <taxon>Embryophyta</taxon>
        <taxon>Tracheophyta</taxon>
        <taxon>Spermatophyta</taxon>
        <taxon>Magnoliopsida</taxon>
        <taxon>eudicotyledons</taxon>
        <taxon>Gunneridae</taxon>
        <taxon>Pentapetalae</taxon>
        <taxon>rosids</taxon>
        <taxon>malvids</taxon>
        <taxon>Brassicales</taxon>
        <taxon>Brassicaceae</taxon>
        <taxon>Brassiceae</taxon>
        <taxon>Brassica</taxon>
    </lineage>
</organism>
<evidence type="ECO:0000313" key="7">
    <source>
        <dbReference type="EnsemblPlants" id="Bo6g014360.1"/>
    </source>
</evidence>
<name>A0A0D3CP76_BRAOL</name>
<evidence type="ECO:0000256" key="3">
    <source>
        <dbReference type="ARBA" id="ARBA00023125"/>
    </source>
</evidence>
<dbReference type="AlphaFoldDB" id="A0A0D3CP76"/>
<dbReference type="GO" id="GO:0046983">
    <property type="term" value="F:protein dimerization activity"/>
    <property type="evidence" value="ECO:0007669"/>
    <property type="project" value="InterPro"/>
</dbReference>
<feature type="domain" description="MADS-box" evidence="6">
    <location>
        <begin position="199"/>
        <end position="226"/>
    </location>
</feature>
<dbReference type="Pfam" id="PF00319">
    <property type="entry name" value="SRF-TF"/>
    <property type="match status" value="1"/>
</dbReference>
<dbReference type="HOGENOM" id="CLU_596651_0_0_1"/>
<comment type="subcellular location">
    <subcellularLocation>
        <location evidence="1">Nucleus</location>
    </subcellularLocation>
</comment>
<dbReference type="OMA" id="ISICAFK"/>
<dbReference type="Gene3D" id="3.40.1810.10">
    <property type="entry name" value="Transcription factor, MADS-box"/>
    <property type="match status" value="1"/>
</dbReference>
<evidence type="ECO:0000259" key="6">
    <source>
        <dbReference type="Pfam" id="PF00319"/>
    </source>
</evidence>
<evidence type="ECO:0000256" key="2">
    <source>
        <dbReference type="ARBA" id="ARBA00023015"/>
    </source>
</evidence>